<feature type="domain" description="DUF2147" evidence="2">
    <location>
        <begin position="27"/>
        <end position="144"/>
    </location>
</feature>
<name>A0A1M5CDX8_9BACT</name>
<dbReference type="EMBL" id="FQUM01000006">
    <property type="protein sequence ID" value="SHF52974.1"/>
    <property type="molecule type" value="Genomic_DNA"/>
</dbReference>
<dbReference type="OrthoDB" id="9814399at2"/>
<gene>
    <name evidence="3" type="ORF">SAMN05444274_10680</name>
</gene>
<dbReference type="Proteomes" id="UP000184164">
    <property type="component" value="Unassembled WGS sequence"/>
</dbReference>
<dbReference type="RefSeq" id="WP_083570765.1">
    <property type="nucleotide sequence ID" value="NZ_FQUM01000006.1"/>
</dbReference>
<evidence type="ECO:0000313" key="4">
    <source>
        <dbReference type="Proteomes" id="UP000184164"/>
    </source>
</evidence>
<keyword evidence="1" id="KW-0732">Signal</keyword>
<dbReference type="AlphaFoldDB" id="A0A1M5CDX8"/>
<reference evidence="3 4" key="1">
    <citation type="submission" date="2016-11" db="EMBL/GenBank/DDBJ databases">
        <authorList>
            <person name="Jaros S."/>
            <person name="Januszkiewicz K."/>
            <person name="Wedrychowicz H."/>
        </authorList>
    </citation>
    <scope>NUCLEOTIDE SEQUENCE [LARGE SCALE GENOMIC DNA]</scope>
    <source>
        <strain evidence="3 4">DSM 26910</strain>
    </source>
</reference>
<accession>A0A1M5CDX8</accession>
<evidence type="ECO:0000259" key="2">
    <source>
        <dbReference type="Pfam" id="PF09917"/>
    </source>
</evidence>
<protein>
    <submittedName>
        <fullName evidence="3">Uncharacterized conserved protein, DUF2147 family</fullName>
    </submittedName>
</protein>
<feature type="signal peptide" evidence="1">
    <location>
        <begin position="1"/>
        <end position="21"/>
    </location>
</feature>
<proteinExistence type="predicted"/>
<dbReference type="InterPro" id="IPR019223">
    <property type="entry name" value="DUF2147"/>
</dbReference>
<evidence type="ECO:0000313" key="3">
    <source>
        <dbReference type="EMBL" id="SHF52974.1"/>
    </source>
</evidence>
<dbReference type="PANTHER" id="PTHR36919">
    <property type="entry name" value="BLR1215 PROTEIN"/>
    <property type="match status" value="1"/>
</dbReference>
<feature type="chain" id="PRO_5012273977" evidence="1">
    <location>
        <begin position="22"/>
        <end position="147"/>
    </location>
</feature>
<organism evidence="3 4">
    <name type="scientific">Mariniphaga anaerophila</name>
    <dbReference type="NCBI Taxonomy" id="1484053"/>
    <lineage>
        <taxon>Bacteria</taxon>
        <taxon>Pseudomonadati</taxon>
        <taxon>Bacteroidota</taxon>
        <taxon>Bacteroidia</taxon>
        <taxon>Marinilabiliales</taxon>
        <taxon>Prolixibacteraceae</taxon>
        <taxon>Mariniphaga</taxon>
    </lineage>
</organism>
<sequence>MKKFIVLFFLSFYAIAGIAQEAEKIAGVWWNDEKTTKIKVEKKDGKYIGTIVYTIPENYKNGEPPKDDKNPDEALQSRSIIGLQILNGFVYDAKKKEWKGGKIYDPKSGNTYDCYGWMESDDLLKLKGYVGGIRWLGRSSEWYRTKL</sequence>
<dbReference type="STRING" id="1484053.SAMN05444274_10680"/>
<dbReference type="PANTHER" id="PTHR36919:SF2">
    <property type="entry name" value="BLL6627 PROTEIN"/>
    <property type="match status" value="1"/>
</dbReference>
<keyword evidence="4" id="KW-1185">Reference proteome</keyword>
<evidence type="ECO:0000256" key="1">
    <source>
        <dbReference type="SAM" id="SignalP"/>
    </source>
</evidence>
<dbReference type="Gene3D" id="2.40.128.520">
    <property type="match status" value="1"/>
</dbReference>
<dbReference type="Pfam" id="PF09917">
    <property type="entry name" value="DUF2147"/>
    <property type="match status" value="1"/>
</dbReference>